<dbReference type="AlphaFoldDB" id="A0A6F9DW37"/>
<evidence type="ECO:0000313" key="15">
    <source>
        <dbReference type="EMBL" id="CAB3267664.1"/>
    </source>
</evidence>
<organism evidence="15">
    <name type="scientific">Phallusia mammillata</name>
    <dbReference type="NCBI Taxonomy" id="59560"/>
    <lineage>
        <taxon>Eukaryota</taxon>
        <taxon>Metazoa</taxon>
        <taxon>Chordata</taxon>
        <taxon>Tunicata</taxon>
        <taxon>Ascidiacea</taxon>
        <taxon>Phlebobranchia</taxon>
        <taxon>Ascidiidae</taxon>
        <taxon>Phallusia</taxon>
    </lineage>
</organism>
<keyword evidence="6 14" id="KW-0067">ATP-binding</keyword>
<comment type="similarity">
    <text evidence="2 14">Belongs to the class-I aminoacyl-tRNA synthetase family.</text>
</comment>
<dbReference type="PROSITE" id="PS00178">
    <property type="entry name" value="AA_TRNA_LIGASE_I"/>
    <property type="match status" value="1"/>
</dbReference>
<dbReference type="Gene3D" id="3.40.50.620">
    <property type="entry name" value="HUPs"/>
    <property type="match status" value="1"/>
</dbReference>
<proteinExistence type="evidence at transcript level"/>
<dbReference type="Pfam" id="PF00579">
    <property type="entry name" value="tRNA-synt_1b"/>
    <property type="match status" value="1"/>
</dbReference>
<evidence type="ECO:0000256" key="13">
    <source>
        <dbReference type="ARBA" id="ARBA00080951"/>
    </source>
</evidence>
<name>A0A6F9DW37_9ASCI</name>
<protein>
    <recommendedName>
        <fullName evidence="12">Tryptophan--tRNA ligase, mitochondrial</fullName>
        <ecNumber evidence="3">6.1.1.2</ecNumber>
    </recommendedName>
    <alternativeName>
        <fullName evidence="13">(Mt)TrpRS</fullName>
    </alternativeName>
    <alternativeName>
        <fullName evidence="9">Tryptophanyl-tRNA synthetase</fullName>
    </alternativeName>
</protein>
<comment type="function">
    <text evidence="11">Catalyzes the attachment of tryptophan to tRNA(Trp) in a two-step reaction: tryptophan is first activated by ATP to form Trp-AMP and then transferred to the acceptor end of tRNA(Trp).</text>
</comment>
<evidence type="ECO:0000256" key="7">
    <source>
        <dbReference type="ARBA" id="ARBA00022917"/>
    </source>
</evidence>
<dbReference type="PANTHER" id="PTHR43766:SF1">
    <property type="entry name" value="TRYPTOPHAN--TRNA LIGASE, MITOCHONDRIAL"/>
    <property type="match status" value="1"/>
</dbReference>
<evidence type="ECO:0000256" key="4">
    <source>
        <dbReference type="ARBA" id="ARBA00022598"/>
    </source>
</evidence>
<dbReference type="EC" id="6.1.1.2" evidence="3"/>
<dbReference type="InterPro" id="IPR001412">
    <property type="entry name" value="aa-tRNA-synth_I_CS"/>
</dbReference>
<sequence>MAGRKLRSVLLQFSGCRFYAANVSRMFSSKSNYPTPKEEVIFSGIQPTGIPHIGNYLGAIKHWVAMQEKPATIYYSIVDMHSVTIPKDKSVLQNHILDMTACLLACGIDPKRSVLFQQSDVLEHSALSWLLGCQVPLNQLRKLPQWKEKTENLKHGGYLGVFSYPVLQTADILLYKTTHVPAGEDQAVHLELTNMVASLFNNFYGVFFPKVSLFSDRASARIRNLRDPTVKMSKSKGGKHTRIELTDTDDQIVNSVKKALTDFTSEVTYDPVNRPGVANLIEIHSGFTGLSTDEICQNSKQLDTGEYKLVVADAVIGAIRPIRDEYLRLRSDEGHLKDILRLGHEKAQETASRNWNEIRQLVGMTL</sequence>
<dbReference type="GO" id="GO:0005524">
    <property type="term" value="F:ATP binding"/>
    <property type="evidence" value="ECO:0007669"/>
    <property type="project" value="UniProtKB-KW"/>
</dbReference>
<dbReference type="GO" id="GO:0070183">
    <property type="term" value="P:mitochondrial tryptophanyl-tRNA aminoacylation"/>
    <property type="evidence" value="ECO:0007669"/>
    <property type="project" value="TreeGrafter"/>
</dbReference>
<evidence type="ECO:0000256" key="5">
    <source>
        <dbReference type="ARBA" id="ARBA00022741"/>
    </source>
</evidence>
<gene>
    <name evidence="15" type="primary">Wars2</name>
</gene>
<evidence type="ECO:0000256" key="11">
    <source>
        <dbReference type="ARBA" id="ARBA00059972"/>
    </source>
</evidence>
<evidence type="ECO:0000256" key="1">
    <source>
        <dbReference type="ARBA" id="ARBA00004305"/>
    </source>
</evidence>
<reference evidence="15" key="1">
    <citation type="submission" date="2020-04" db="EMBL/GenBank/DDBJ databases">
        <authorList>
            <person name="Neveu A P."/>
        </authorList>
    </citation>
    <scope>NUCLEOTIDE SEQUENCE</scope>
    <source>
        <tissue evidence="15">Whole embryo</tissue>
    </source>
</reference>
<evidence type="ECO:0000256" key="9">
    <source>
        <dbReference type="ARBA" id="ARBA00030268"/>
    </source>
</evidence>
<dbReference type="GO" id="GO:0005759">
    <property type="term" value="C:mitochondrial matrix"/>
    <property type="evidence" value="ECO:0007669"/>
    <property type="project" value="UniProtKB-SubCell"/>
</dbReference>
<dbReference type="FunFam" id="1.10.240.10:FF:000002">
    <property type="entry name" value="Tryptophan--tRNA ligase"/>
    <property type="match status" value="1"/>
</dbReference>
<dbReference type="InterPro" id="IPR050203">
    <property type="entry name" value="Trp-tRNA_synthetase"/>
</dbReference>
<keyword evidence="4 14" id="KW-0436">Ligase</keyword>
<dbReference type="EMBL" id="LR791802">
    <property type="protein sequence ID" value="CAB3267664.1"/>
    <property type="molecule type" value="mRNA"/>
</dbReference>
<dbReference type="GO" id="GO:0004830">
    <property type="term" value="F:tryptophan-tRNA ligase activity"/>
    <property type="evidence" value="ECO:0007669"/>
    <property type="project" value="UniProtKB-EC"/>
</dbReference>
<evidence type="ECO:0000256" key="12">
    <source>
        <dbReference type="ARBA" id="ARBA00069760"/>
    </source>
</evidence>
<evidence type="ECO:0000256" key="3">
    <source>
        <dbReference type="ARBA" id="ARBA00013161"/>
    </source>
</evidence>
<dbReference type="FunFam" id="3.40.50.620:FF:000082">
    <property type="entry name" value="MSW1p Mitochondrial tryptophanyl-tRNA synthetase"/>
    <property type="match status" value="1"/>
</dbReference>
<evidence type="ECO:0000256" key="2">
    <source>
        <dbReference type="ARBA" id="ARBA00005594"/>
    </source>
</evidence>
<dbReference type="InterPro" id="IPR014729">
    <property type="entry name" value="Rossmann-like_a/b/a_fold"/>
</dbReference>
<dbReference type="NCBIfam" id="TIGR00233">
    <property type="entry name" value="trpS"/>
    <property type="match status" value="1"/>
</dbReference>
<evidence type="ECO:0000256" key="10">
    <source>
        <dbReference type="ARBA" id="ARBA00049929"/>
    </source>
</evidence>
<dbReference type="PRINTS" id="PR01039">
    <property type="entry name" value="TRNASYNTHTRP"/>
</dbReference>
<dbReference type="SUPFAM" id="SSF52374">
    <property type="entry name" value="Nucleotidylyl transferase"/>
    <property type="match status" value="1"/>
</dbReference>
<accession>A0A6F9DW37</accession>
<keyword evidence="5 14" id="KW-0547">Nucleotide-binding</keyword>
<comment type="subcellular location">
    <subcellularLocation>
        <location evidence="1">Mitochondrion matrix</location>
    </subcellularLocation>
</comment>
<comment type="catalytic activity">
    <reaction evidence="10">
        <text>tRNA(Trp) + L-tryptophan + ATP = L-tryptophyl-tRNA(Trp) + AMP + diphosphate + H(+)</text>
        <dbReference type="Rhea" id="RHEA:24080"/>
        <dbReference type="Rhea" id="RHEA-COMP:9671"/>
        <dbReference type="Rhea" id="RHEA-COMP:9705"/>
        <dbReference type="ChEBI" id="CHEBI:15378"/>
        <dbReference type="ChEBI" id="CHEBI:30616"/>
        <dbReference type="ChEBI" id="CHEBI:33019"/>
        <dbReference type="ChEBI" id="CHEBI:57912"/>
        <dbReference type="ChEBI" id="CHEBI:78442"/>
        <dbReference type="ChEBI" id="CHEBI:78535"/>
        <dbReference type="ChEBI" id="CHEBI:456215"/>
        <dbReference type="EC" id="6.1.1.2"/>
    </reaction>
</comment>
<dbReference type="InterPro" id="IPR002306">
    <property type="entry name" value="Trp-tRNA-ligase"/>
</dbReference>
<evidence type="ECO:0000256" key="6">
    <source>
        <dbReference type="ARBA" id="ARBA00022840"/>
    </source>
</evidence>
<keyword evidence="7 14" id="KW-0648">Protein biosynthesis</keyword>
<dbReference type="Gene3D" id="1.10.240.10">
    <property type="entry name" value="Tyrosyl-Transfer RNA Synthetase"/>
    <property type="match status" value="1"/>
</dbReference>
<keyword evidence="8 14" id="KW-0030">Aminoacyl-tRNA synthetase</keyword>
<evidence type="ECO:0000256" key="14">
    <source>
        <dbReference type="RuleBase" id="RU363036"/>
    </source>
</evidence>
<dbReference type="InterPro" id="IPR002305">
    <property type="entry name" value="aa-tRNA-synth_Ic"/>
</dbReference>
<dbReference type="CDD" id="cd00806">
    <property type="entry name" value="TrpRS_core"/>
    <property type="match status" value="1"/>
</dbReference>
<dbReference type="PANTHER" id="PTHR43766">
    <property type="entry name" value="TRYPTOPHAN--TRNA LIGASE, MITOCHONDRIAL"/>
    <property type="match status" value="1"/>
</dbReference>
<evidence type="ECO:0000256" key="8">
    <source>
        <dbReference type="ARBA" id="ARBA00023146"/>
    </source>
</evidence>